<feature type="domain" description="SAP" evidence="2">
    <location>
        <begin position="4"/>
        <end position="38"/>
    </location>
</feature>
<protein>
    <recommendedName>
        <fullName evidence="2">SAP domain-containing protein</fullName>
    </recommendedName>
</protein>
<proteinExistence type="predicted"/>
<dbReference type="InterPro" id="IPR003034">
    <property type="entry name" value="SAP_dom"/>
</dbReference>
<keyword evidence="4" id="KW-1185">Reference proteome</keyword>
<dbReference type="InterPro" id="IPR036361">
    <property type="entry name" value="SAP_dom_sf"/>
</dbReference>
<dbReference type="SUPFAM" id="SSF68906">
    <property type="entry name" value="SAP domain"/>
    <property type="match status" value="1"/>
</dbReference>
<name>A0A9X0AMY5_9HELO</name>
<dbReference type="OrthoDB" id="445357at2759"/>
<dbReference type="Pfam" id="PF02037">
    <property type="entry name" value="SAP"/>
    <property type="match status" value="1"/>
</dbReference>
<dbReference type="SMART" id="SM00513">
    <property type="entry name" value="SAP"/>
    <property type="match status" value="1"/>
</dbReference>
<accession>A0A9X0AMY5</accession>
<evidence type="ECO:0000313" key="4">
    <source>
        <dbReference type="Proteomes" id="UP001152300"/>
    </source>
</evidence>
<gene>
    <name evidence="3" type="ORF">OCU04_005986</name>
</gene>
<comment type="caution">
    <text evidence="3">The sequence shown here is derived from an EMBL/GenBank/DDBJ whole genome shotgun (WGS) entry which is preliminary data.</text>
</comment>
<reference evidence="3" key="1">
    <citation type="submission" date="2022-11" db="EMBL/GenBank/DDBJ databases">
        <title>Genome Resource of Sclerotinia nivalis Strain SnTB1, a Plant Pathogen Isolated from American Ginseng.</title>
        <authorList>
            <person name="Fan S."/>
        </authorList>
    </citation>
    <scope>NUCLEOTIDE SEQUENCE</scope>
    <source>
        <strain evidence="3">SnTB1</strain>
    </source>
</reference>
<evidence type="ECO:0000256" key="1">
    <source>
        <dbReference type="SAM" id="MobiDB-lite"/>
    </source>
</evidence>
<evidence type="ECO:0000313" key="3">
    <source>
        <dbReference type="EMBL" id="KAJ8065288.1"/>
    </source>
</evidence>
<sequence length="617" mass="70101">MVDYAKYRVVDLKKLLLARQLPTNGLKAALVQRLTQSDAIHVSIEEVVNGRVKPEIPSTASPPQSGNTIGNAKRQNLHDAMDTLKNIPGFTPTTAGHMMLKQENSYTSSQIQNPQPTPTAHNASQSSPYTNLDAVQFSENDSSDDDNIDLDANYDLPISQSSFTNSQPQSQPGVHSQYQMSPSTQNYGRAPPSSSFYQGYPKMTQDPYAPATPTQRYPLTTLQNNQTLPPSSFKVHKPGNTKVQIKSERSTSDSALNSSLTDFSTFRATPQSFTSASSLSTNIKTPHVGRPSKSLANVSYLSYYQMEQMYYTSGQDPQSDKEKLARRQWLAKLGVDINPFNFVFIDPLQRDKVEVHWALKSPEIRRDIEKKAIRLKQPYSKREVPLRLAPFALRTPVPIKLVGPVPLSFDELEQRYFNIPQRKRLAYHDLIPERLGWLKELGLDDPRYLPLSQTALERQVLNNLYDEKPRVERRAIEAKAKYINAMLDPPNPSWVTLEQTYEIYPASAFTAYAAYLDKRRQWLQQLGLDIVPFCYKTLELSEGNMQGMEVAWSAMTEVERNKVLETAKIIKEDSNPVVDSWPDFEHTWPYEGLFLQKQLVNIVFLCLMIAYRIIKNL</sequence>
<dbReference type="AlphaFoldDB" id="A0A9X0AMY5"/>
<dbReference type="PROSITE" id="PS50800">
    <property type="entry name" value="SAP"/>
    <property type="match status" value="1"/>
</dbReference>
<dbReference type="Proteomes" id="UP001152300">
    <property type="component" value="Unassembled WGS sequence"/>
</dbReference>
<organism evidence="3 4">
    <name type="scientific">Sclerotinia nivalis</name>
    <dbReference type="NCBI Taxonomy" id="352851"/>
    <lineage>
        <taxon>Eukaryota</taxon>
        <taxon>Fungi</taxon>
        <taxon>Dikarya</taxon>
        <taxon>Ascomycota</taxon>
        <taxon>Pezizomycotina</taxon>
        <taxon>Leotiomycetes</taxon>
        <taxon>Helotiales</taxon>
        <taxon>Sclerotiniaceae</taxon>
        <taxon>Sclerotinia</taxon>
    </lineage>
</organism>
<feature type="region of interest" description="Disordered" evidence="1">
    <location>
        <begin position="158"/>
        <end position="191"/>
    </location>
</feature>
<dbReference type="EMBL" id="JAPEIS010000006">
    <property type="protein sequence ID" value="KAJ8065288.1"/>
    <property type="molecule type" value="Genomic_DNA"/>
</dbReference>
<dbReference type="Gene3D" id="1.10.720.30">
    <property type="entry name" value="SAP domain"/>
    <property type="match status" value="1"/>
</dbReference>
<feature type="region of interest" description="Disordered" evidence="1">
    <location>
        <begin position="228"/>
        <end position="256"/>
    </location>
</feature>
<feature type="region of interest" description="Disordered" evidence="1">
    <location>
        <begin position="105"/>
        <end position="127"/>
    </location>
</feature>
<evidence type="ECO:0000259" key="2">
    <source>
        <dbReference type="PROSITE" id="PS50800"/>
    </source>
</evidence>